<dbReference type="EMBL" id="SZUV01000001">
    <property type="protein sequence ID" value="TQN50702.1"/>
    <property type="molecule type" value="Genomic_DNA"/>
</dbReference>
<accession>A0A543Q2Z4</accession>
<proteinExistence type="predicted"/>
<keyword evidence="1" id="KW-0812">Transmembrane</keyword>
<organism evidence="2 3">
    <name type="scientific">Acidithiobacillus thiooxidans ATCC 19377</name>
    <dbReference type="NCBI Taxonomy" id="637390"/>
    <lineage>
        <taxon>Bacteria</taxon>
        <taxon>Pseudomonadati</taxon>
        <taxon>Pseudomonadota</taxon>
        <taxon>Acidithiobacillia</taxon>
        <taxon>Acidithiobacillales</taxon>
        <taxon>Acidithiobacillaceae</taxon>
        <taxon>Acidithiobacillus</taxon>
    </lineage>
</organism>
<evidence type="ECO:0000256" key="1">
    <source>
        <dbReference type="SAM" id="Phobius"/>
    </source>
</evidence>
<evidence type="ECO:0000313" key="2">
    <source>
        <dbReference type="EMBL" id="TQN50702.1"/>
    </source>
</evidence>
<keyword evidence="1" id="KW-1133">Transmembrane helix</keyword>
<gene>
    <name evidence="2" type="ORF">DLNHIDIE_00557</name>
</gene>
<dbReference type="Proteomes" id="UP000315403">
    <property type="component" value="Unassembled WGS sequence"/>
</dbReference>
<evidence type="ECO:0000313" key="3">
    <source>
        <dbReference type="Proteomes" id="UP000315403"/>
    </source>
</evidence>
<reference evidence="2 3" key="1">
    <citation type="submission" date="2019-03" db="EMBL/GenBank/DDBJ databases">
        <title>New insights into Acidothiobacillus thiooxidans sulfur metabolism through coupled gene expression, solution geochemistry, microscopy and spectroscopy analyses.</title>
        <authorList>
            <person name="Camacho D."/>
            <person name="Frazao R."/>
            <person name="Fouillen A."/>
            <person name="Nanci A."/>
            <person name="Lang B.F."/>
            <person name="Apte S.C."/>
            <person name="Baron C."/>
            <person name="Warren L.A."/>
        </authorList>
    </citation>
    <scope>NUCLEOTIDE SEQUENCE [LARGE SCALE GENOMIC DNA]</scope>
    <source>
        <strain evidence="2 3">ATCC 19377</strain>
    </source>
</reference>
<protein>
    <submittedName>
        <fullName evidence="2">Uncharacterized protein</fullName>
    </submittedName>
</protein>
<keyword evidence="1" id="KW-0472">Membrane</keyword>
<dbReference type="AlphaFoldDB" id="A0A543Q2Z4"/>
<comment type="caution">
    <text evidence="2">The sequence shown here is derived from an EMBL/GenBank/DDBJ whole genome shotgun (WGS) entry which is preliminary data.</text>
</comment>
<sequence>MRVFGQKHPVWLRTGLVQIKNSHQNCAFSNMVFIFYRFDFINLNLINYYKLMFGILYAYMSVRFMGHGFQARFAANFNFYVG</sequence>
<feature type="transmembrane region" description="Helical" evidence="1">
    <location>
        <begin position="45"/>
        <end position="62"/>
    </location>
</feature>
<name>A0A543Q2Z4_ACITH</name>